<protein>
    <submittedName>
        <fullName evidence="2">Histidine phosphatase family protein</fullName>
    </submittedName>
</protein>
<dbReference type="InterPro" id="IPR013078">
    <property type="entry name" value="His_Pase_superF_clade-1"/>
</dbReference>
<feature type="binding site" evidence="1">
    <location>
        <position position="70"/>
    </location>
    <ligand>
        <name>substrate</name>
    </ligand>
</feature>
<dbReference type="PANTHER" id="PTHR48100:SF5">
    <property type="entry name" value="HISTIDINE PHOSPHATASE FAMILY PROTEIN"/>
    <property type="match status" value="1"/>
</dbReference>
<dbReference type="Proteomes" id="UP000286050">
    <property type="component" value="Unassembled WGS sequence"/>
</dbReference>
<dbReference type="EMBL" id="QSJI01000002">
    <property type="protein sequence ID" value="RHD56580.1"/>
    <property type="molecule type" value="Genomic_DNA"/>
</dbReference>
<sequence length="205" mass="23176">MMSHRVGASMSGDLYLVRHGQTMFNEKRVIQGWCDAPLTSEGEEQAERIGRYFAREGIAFDHAYTSTLTRTQQTIERIVDMPYERVEDLREWGFGAFEGERVDLMPSFPWGNFYVPFGGEGQMAVRTRVSDALARIMEQPGHERVLVVSHGSACREFLTKWVPDGGFGCGKVPGNCSVMHFAFDKGAFELVEIIEQDKLRDLLGE</sequence>
<evidence type="ECO:0000313" key="3">
    <source>
        <dbReference type="Proteomes" id="UP000286050"/>
    </source>
</evidence>
<evidence type="ECO:0000256" key="1">
    <source>
        <dbReference type="PIRSR" id="PIRSR613078-2"/>
    </source>
</evidence>
<dbReference type="Gene3D" id="3.40.50.1240">
    <property type="entry name" value="Phosphoglycerate mutase-like"/>
    <property type="match status" value="1"/>
</dbReference>
<organism evidence="2 3">
    <name type="scientific">Collinsella intestinalis</name>
    <dbReference type="NCBI Taxonomy" id="147207"/>
    <lineage>
        <taxon>Bacteria</taxon>
        <taxon>Bacillati</taxon>
        <taxon>Actinomycetota</taxon>
        <taxon>Coriobacteriia</taxon>
        <taxon>Coriobacteriales</taxon>
        <taxon>Coriobacteriaceae</taxon>
        <taxon>Collinsella</taxon>
    </lineage>
</organism>
<dbReference type="InterPro" id="IPR029033">
    <property type="entry name" value="His_PPase_superfam"/>
</dbReference>
<name>A0A414FYF2_9ACTN</name>
<dbReference type="InterPro" id="IPR050275">
    <property type="entry name" value="PGM_Phosphatase"/>
</dbReference>
<dbReference type="GO" id="GO:0005737">
    <property type="term" value="C:cytoplasm"/>
    <property type="evidence" value="ECO:0007669"/>
    <property type="project" value="TreeGrafter"/>
</dbReference>
<dbReference type="SUPFAM" id="SSF53254">
    <property type="entry name" value="Phosphoglycerate mutase-like"/>
    <property type="match status" value="1"/>
</dbReference>
<proteinExistence type="predicted"/>
<dbReference type="PANTHER" id="PTHR48100">
    <property type="entry name" value="BROAD-SPECIFICITY PHOSPHATASE YOR283W-RELATED"/>
    <property type="match status" value="1"/>
</dbReference>
<gene>
    <name evidence="2" type="ORF">DW787_03300</name>
</gene>
<dbReference type="InterPro" id="IPR001345">
    <property type="entry name" value="PG/BPGM_mutase_AS"/>
</dbReference>
<evidence type="ECO:0000313" key="2">
    <source>
        <dbReference type="EMBL" id="RHD56580.1"/>
    </source>
</evidence>
<dbReference type="GO" id="GO:0016791">
    <property type="term" value="F:phosphatase activity"/>
    <property type="evidence" value="ECO:0007669"/>
    <property type="project" value="TreeGrafter"/>
</dbReference>
<comment type="caution">
    <text evidence="2">The sequence shown here is derived from an EMBL/GenBank/DDBJ whole genome shotgun (WGS) entry which is preliminary data.</text>
</comment>
<dbReference type="SMART" id="SM00855">
    <property type="entry name" value="PGAM"/>
    <property type="match status" value="1"/>
</dbReference>
<reference evidence="2 3" key="1">
    <citation type="submission" date="2018-08" db="EMBL/GenBank/DDBJ databases">
        <title>A genome reference for cultivated species of the human gut microbiota.</title>
        <authorList>
            <person name="Zou Y."/>
            <person name="Xue W."/>
            <person name="Luo G."/>
        </authorList>
    </citation>
    <scope>NUCLEOTIDE SEQUENCE [LARGE SCALE GENOMIC DNA]</scope>
    <source>
        <strain evidence="2 3">AM30-5LB</strain>
    </source>
</reference>
<accession>A0A414FYF2</accession>
<dbReference type="AlphaFoldDB" id="A0A414FYF2"/>
<dbReference type="PROSITE" id="PS00175">
    <property type="entry name" value="PG_MUTASE"/>
    <property type="match status" value="1"/>
</dbReference>
<feature type="binding site" evidence="1">
    <location>
        <begin position="18"/>
        <end position="25"/>
    </location>
    <ligand>
        <name>substrate</name>
    </ligand>
</feature>
<dbReference type="Pfam" id="PF00300">
    <property type="entry name" value="His_Phos_1"/>
    <property type="match status" value="1"/>
</dbReference>
<dbReference type="CDD" id="cd07067">
    <property type="entry name" value="HP_PGM_like"/>
    <property type="match status" value="1"/>
</dbReference>